<protein>
    <submittedName>
        <fullName evidence="1">RIIB domain protein</fullName>
    </submittedName>
</protein>
<sequence>MAKKIGQKLLSNAQDLEIYLAVEGLLGREKATRAAMARKYNVKPGVAESGYKRGKKLYESGERPDAKEVEHENEVTAIQGDDLVGIKQLLIGTTFVFPDDPDTIHKVYGLDVDGGVVMINDVKETCVEVGDGPCIKLIGEDNTLSGIAAAVEQMCTKYPNKTFEIGGKKYTFDEDTLQTFTLMGLLETTDGKDSTYEQLIEDGFANKVRELMVELAGESNEDKPVERELEESKASKAQVVKDTNLGEVTDLPTIVNSTMALIVKDGKNHQIPATHPNFEKTCLAIKERRWDDAIKMMSLPEEISELTLGRVTIVRGRIEFDGEPIEHQGFTKRIVSMMKNGETENLHRLVKFLDKTMDNPSNSIVKRIYDFMKFNDIEIAEDGDIFVFKAVRSNYKDCHSGSIDNSVGAVVKMRRNRVNENQNDTCSYGLHVCALSYLPSYAGTNGVGNRILKCKLNPRDIVSVPTDYKDAKIRCCKYVVVEDVTKDYRAGRINVDMEGIFSEPA</sequence>
<dbReference type="EMBL" id="MH363700">
    <property type="protein sequence ID" value="AWY10124.1"/>
    <property type="molecule type" value="Genomic_DNA"/>
</dbReference>
<evidence type="ECO:0000313" key="2">
    <source>
        <dbReference type="Proteomes" id="UP000305753"/>
    </source>
</evidence>
<organism evidence="1 2">
    <name type="scientific">Vibrio phage VP-1</name>
    <dbReference type="NCBI Taxonomy" id="2234088"/>
    <lineage>
        <taxon>Viruses</taxon>
        <taxon>Duplodnaviria</taxon>
        <taxon>Heunggongvirae</taxon>
        <taxon>Uroviricota</taxon>
        <taxon>Caudoviricetes</taxon>
        <taxon>Pantevenvirales</taxon>
        <taxon>Ackermannviridae</taxon>
        <taxon>Vapseptimavirus</taxon>
        <taxon>Vapseptimavirus VAP7</taxon>
    </lineage>
</organism>
<accession>A0A4P2TH86</accession>
<dbReference type="Proteomes" id="UP000305753">
    <property type="component" value="Segment"/>
</dbReference>
<proteinExistence type="predicted"/>
<reference evidence="1 2" key="1">
    <citation type="submission" date="2018-05" db="EMBL/GenBank/DDBJ databases">
        <title>Whole genome sequencing of Vibrio phage VP-1.</title>
        <authorList>
            <person name="Nandita M."/>
            <person name="Bhat S.G."/>
        </authorList>
    </citation>
    <scope>NUCLEOTIDE SEQUENCE [LARGE SCALE GENOMIC DNA]</scope>
</reference>
<name>A0A4P2TH86_9CAUD</name>
<evidence type="ECO:0000313" key="1">
    <source>
        <dbReference type="EMBL" id="AWY10124.1"/>
    </source>
</evidence>